<dbReference type="InterPro" id="IPR006628">
    <property type="entry name" value="PUR-bd_fam"/>
</dbReference>
<evidence type="ECO:0000313" key="4">
    <source>
        <dbReference type="EMBL" id="HIW88232.1"/>
    </source>
</evidence>
<reference evidence="4" key="1">
    <citation type="journal article" date="2021" name="PeerJ">
        <title>Extensive microbial diversity within the chicken gut microbiome revealed by metagenomics and culture.</title>
        <authorList>
            <person name="Gilroy R."/>
            <person name="Ravi A."/>
            <person name="Getino M."/>
            <person name="Pursley I."/>
            <person name="Horton D.L."/>
            <person name="Alikhan N.F."/>
            <person name="Baker D."/>
            <person name="Gharbi K."/>
            <person name="Hall N."/>
            <person name="Watson M."/>
            <person name="Adriaenssens E.M."/>
            <person name="Foster-Nyarko E."/>
            <person name="Jarju S."/>
            <person name="Secka A."/>
            <person name="Antonio M."/>
            <person name="Oren A."/>
            <person name="Chaudhuri R.R."/>
            <person name="La Ragione R."/>
            <person name="Hildebrand F."/>
            <person name="Pallen M.J."/>
        </authorList>
    </citation>
    <scope>NUCLEOTIDE SEQUENCE</scope>
    <source>
        <strain evidence="4">Gambia16-930</strain>
    </source>
</reference>
<comment type="caution">
    <text evidence="4">The sequence shown here is derived from an EMBL/GenBank/DDBJ whole genome shotgun (WGS) entry which is preliminary data.</text>
</comment>
<organism evidence="4 5">
    <name type="scientific">Candidatus Onthomorpha intestinigallinarum</name>
    <dbReference type="NCBI Taxonomy" id="2840880"/>
    <lineage>
        <taxon>Bacteria</taxon>
        <taxon>Pseudomonadati</taxon>
        <taxon>Bacteroidota</taxon>
        <taxon>Bacteroidia</taxon>
        <taxon>Bacteroidales</taxon>
        <taxon>Candidatus Onthomorpha</taxon>
    </lineage>
</organism>
<dbReference type="EMBL" id="DXGG01000253">
    <property type="protein sequence ID" value="HIW88232.1"/>
    <property type="molecule type" value="Genomic_DNA"/>
</dbReference>
<proteinExistence type="inferred from homology"/>
<dbReference type="AlphaFoldDB" id="A0A9D1RIK9"/>
<dbReference type="Proteomes" id="UP000824267">
    <property type="component" value="Unassembled WGS sequence"/>
</dbReference>
<keyword evidence="2" id="KW-0238">DNA-binding</keyword>
<evidence type="ECO:0000256" key="3">
    <source>
        <dbReference type="SAM" id="MobiDB-lite"/>
    </source>
</evidence>
<evidence type="ECO:0000256" key="2">
    <source>
        <dbReference type="ARBA" id="ARBA00023125"/>
    </source>
</evidence>
<evidence type="ECO:0000256" key="1">
    <source>
        <dbReference type="ARBA" id="ARBA00009251"/>
    </source>
</evidence>
<dbReference type="Gene3D" id="3.10.450.700">
    <property type="match status" value="1"/>
</dbReference>
<accession>A0A9D1RIK9</accession>
<protein>
    <submittedName>
        <fullName evidence="4">PUR family DNA/RNA-binding protein</fullName>
    </submittedName>
</protein>
<feature type="region of interest" description="Disordered" evidence="3">
    <location>
        <begin position="94"/>
        <end position="113"/>
    </location>
</feature>
<feature type="compositionally biased region" description="Basic and acidic residues" evidence="3">
    <location>
        <begin position="102"/>
        <end position="113"/>
    </location>
</feature>
<comment type="similarity">
    <text evidence="1">Belongs to the PUR DNA-binding protein family.</text>
</comment>
<dbReference type="SMART" id="SM00712">
    <property type="entry name" value="PUR"/>
    <property type="match status" value="1"/>
</dbReference>
<name>A0A9D1RIK9_9BACT</name>
<dbReference type="GO" id="GO:0032422">
    <property type="term" value="F:purine-rich negative regulatory element binding"/>
    <property type="evidence" value="ECO:0007669"/>
    <property type="project" value="InterPro"/>
</dbReference>
<evidence type="ECO:0000313" key="5">
    <source>
        <dbReference type="Proteomes" id="UP000824267"/>
    </source>
</evidence>
<sequence>MDLGETREREREEVFSKAIKAGKRTYFFDVKETRQGERYLTITESKRKFNNEDGTFSYEKHKIFLYKEDYAKFQDALGKIINFIETGVEPVFEEESSNEGEGFEKKIDDIVFD</sequence>
<gene>
    <name evidence="4" type="ORF">IAC47_08210</name>
</gene>
<dbReference type="Pfam" id="PF11680">
    <property type="entry name" value="DUF3276"/>
    <property type="match status" value="1"/>
</dbReference>
<reference evidence="4" key="2">
    <citation type="submission" date="2021-04" db="EMBL/GenBank/DDBJ databases">
        <authorList>
            <person name="Gilroy R."/>
        </authorList>
    </citation>
    <scope>NUCLEOTIDE SEQUENCE</scope>
    <source>
        <strain evidence="4">Gambia16-930</strain>
    </source>
</reference>
<dbReference type="GO" id="GO:0000977">
    <property type="term" value="F:RNA polymerase II transcription regulatory region sequence-specific DNA binding"/>
    <property type="evidence" value="ECO:0007669"/>
    <property type="project" value="InterPro"/>
</dbReference>